<accession>A0A3E4LZT7</accession>
<gene>
    <name evidence="3" type="ORF">DW116_01150</name>
    <name evidence="2" type="ORF">DW672_01095</name>
    <name evidence="1" type="ORF">DXD17_00385</name>
</gene>
<evidence type="ECO:0000313" key="2">
    <source>
        <dbReference type="EMBL" id="RHF63099.1"/>
    </source>
</evidence>
<dbReference type="Proteomes" id="UP000260793">
    <property type="component" value="Unassembled WGS sequence"/>
</dbReference>
<organism evidence="1 4">
    <name type="scientific">[Ruminococcus] lactaris</name>
    <dbReference type="NCBI Taxonomy" id="46228"/>
    <lineage>
        <taxon>Bacteria</taxon>
        <taxon>Bacillati</taxon>
        <taxon>Bacillota</taxon>
        <taxon>Clostridia</taxon>
        <taxon>Lachnospirales</taxon>
        <taxon>Lachnospiraceae</taxon>
        <taxon>Mediterraneibacter</taxon>
    </lineage>
</organism>
<protein>
    <submittedName>
        <fullName evidence="1">Uncharacterized protein</fullName>
    </submittedName>
</protein>
<dbReference type="EMBL" id="QRMI01000002">
    <property type="protein sequence ID" value="RHJ64079.1"/>
    <property type="molecule type" value="Genomic_DNA"/>
</dbReference>
<dbReference type="Proteomes" id="UP000284902">
    <property type="component" value="Unassembled WGS sequence"/>
</dbReference>
<evidence type="ECO:0000313" key="5">
    <source>
        <dbReference type="Proteomes" id="UP000284902"/>
    </source>
</evidence>
<dbReference type="EMBL" id="QRHG01000002">
    <property type="protein sequence ID" value="RHF63099.1"/>
    <property type="molecule type" value="Genomic_DNA"/>
</dbReference>
<dbReference type="AlphaFoldDB" id="A0A3E4LZT7"/>
<evidence type="ECO:0000313" key="1">
    <source>
        <dbReference type="EMBL" id="RGK42990.1"/>
    </source>
</evidence>
<dbReference type="RefSeq" id="WP_023922911.1">
    <property type="nucleotide sequence ID" value="NZ_CAJMJQ010000001.1"/>
</dbReference>
<dbReference type="EMBL" id="QSQN01000001">
    <property type="protein sequence ID" value="RGK42990.1"/>
    <property type="molecule type" value="Genomic_DNA"/>
</dbReference>
<name>A0A3E4LZT7_9FIRM</name>
<evidence type="ECO:0000313" key="4">
    <source>
        <dbReference type="Proteomes" id="UP000260793"/>
    </source>
</evidence>
<reference evidence="4 5" key="1">
    <citation type="submission" date="2018-08" db="EMBL/GenBank/DDBJ databases">
        <title>A genome reference for cultivated species of the human gut microbiota.</title>
        <authorList>
            <person name="Zou Y."/>
            <person name="Xue W."/>
            <person name="Luo G."/>
        </authorList>
    </citation>
    <scope>NUCLEOTIDE SEQUENCE [LARGE SCALE GENOMIC DNA]</scope>
    <source>
        <strain evidence="3 6">AM09-9</strain>
        <strain evidence="2 5">AM25-1LB</strain>
        <strain evidence="1 4">TF11-7</strain>
    </source>
</reference>
<dbReference type="Proteomes" id="UP000285832">
    <property type="component" value="Unassembled WGS sequence"/>
</dbReference>
<proteinExistence type="predicted"/>
<evidence type="ECO:0000313" key="6">
    <source>
        <dbReference type="Proteomes" id="UP000285832"/>
    </source>
</evidence>
<sequence length="80" mass="9143">MSQAKVDRYKKEKENRKKLMRKQKMMGIVRKGVVAVIAVALIGWLGYSAYDMHESNKERAVTEVNYDSITDYLNGLSSAE</sequence>
<comment type="caution">
    <text evidence="1">The sequence shown here is derived from an EMBL/GenBank/DDBJ whole genome shotgun (WGS) entry which is preliminary data.</text>
</comment>
<evidence type="ECO:0000313" key="3">
    <source>
        <dbReference type="EMBL" id="RHJ64079.1"/>
    </source>
</evidence>